<evidence type="ECO:0000313" key="4">
    <source>
        <dbReference type="Proteomes" id="UP001201163"/>
    </source>
</evidence>
<name>A0AAD4L6M4_9AGAM</name>
<dbReference type="EMBL" id="JAKELL010000100">
    <property type="protein sequence ID" value="KAH8982427.1"/>
    <property type="molecule type" value="Genomic_DNA"/>
</dbReference>
<dbReference type="Proteomes" id="UP001201163">
    <property type="component" value="Unassembled WGS sequence"/>
</dbReference>
<dbReference type="Pfam" id="PF00035">
    <property type="entry name" value="dsrm"/>
    <property type="match status" value="1"/>
</dbReference>
<dbReference type="PROSITE" id="PS50137">
    <property type="entry name" value="DS_RBD"/>
    <property type="match status" value="1"/>
</dbReference>
<gene>
    <name evidence="3" type="ORF">EDB92DRAFT_1952318</name>
</gene>
<dbReference type="InterPro" id="IPR014720">
    <property type="entry name" value="dsRBD_dom"/>
</dbReference>
<evidence type="ECO:0000313" key="3">
    <source>
        <dbReference type="EMBL" id="KAH8982427.1"/>
    </source>
</evidence>
<dbReference type="GO" id="GO:0003723">
    <property type="term" value="F:RNA binding"/>
    <property type="evidence" value="ECO:0007669"/>
    <property type="project" value="UniProtKB-UniRule"/>
</dbReference>
<comment type="caution">
    <text evidence="3">The sequence shown here is derived from an EMBL/GenBank/DDBJ whole genome shotgun (WGS) entry which is preliminary data.</text>
</comment>
<dbReference type="Gene3D" id="3.30.160.20">
    <property type="match status" value="1"/>
</dbReference>
<keyword evidence="1" id="KW-0694">RNA-binding</keyword>
<dbReference type="SUPFAM" id="SSF54768">
    <property type="entry name" value="dsRNA-binding domain-like"/>
    <property type="match status" value="1"/>
</dbReference>
<protein>
    <recommendedName>
        <fullName evidence="2">DRBM domain-containing protein</fullName>
    </recommendedName>
</protein>
<reference evidence="3" key="1">
    <citation type="submission" date="2022-01" db="EMBL/GenBank/DDBJ databases">
        <title>Comparative genomics reveals a dynamic genome evolution in the ectomycorrhizal milk-cap (Lactarius) mushrooms.</title>
        <authorList>
            <consortium name="DOE Joint Genome Institute"/>
            <person name="Lebreton A."/>
            <person name="Tang N."/>
            <person name="Kuo A."/>
            <person name="LaButti K."/>
            <person name="Drula E."/>
            <person name="Barry K."/>
            <person name="Clum A."/>
            <person name="Lipzen A."/>
            <person name="Mousain D."/>
            <person name="Ng V."/>
            <person name="Wang R."/>
            <person name="Wang X."/>
            <person name="Dai Y."/>
            <person name="Henrissat B."/>
            <person name="Grigoriev I.V."/>
            <person name="Guerin-Laguette A."/>
            <person name="Yu F."/>
            <person name="Martin F.M."/>
        </authorList>
    </citation>
    <scope>NUCLEOTIDE SEQUENCE</scope>
    <source>
        <strain evidence="3">QP</strain>
    </source>
</reference>
<sequence>MRGTFADHVVAFNNRLQKSPEGNVAAELTWELVQDGPNNQATHTATAIFRGVTLGSGQGLSKGLAKRAAAKQAVLYLDEHGLPENQV</sequence>
<evidence type="ECO:0000256" key="1">
    <source>
        <dbReference type="PROSITE-ProRule" id="PRU00266"/>
    </source>
</evidence>
<dbReference type="AlphaFoldDB" id="A0AAD4L6M4"/>
<organism evidence="3 4">
    <name type="scientific">Lactarius akahatsu</name>
    <dbReference type="NCBI Taxonomy" id="416441"/>
    <lineage>
        <taxon>Eukaryota</taxon>
        <taxon>Fungi</taxon>
        <taxon>Dikarya</taxon>
        <taxon>Basidiomycota</taxon>
        <taxon>Agaricomycotina</taxon>
        <taxon>Agaricomycetes</taxon>
        <taxon>Russulales</taxon>
        <taxon>Russulaceae</taxon>
        <taxon>Lactarius</taxon>
    </lineage>
</organism>
<dbReference type="CDD" id="cd00048">
    <property type="entry name" value="DSRM_SF"/>
    <property type="match status" value="1"/>
</dbReference>
<accession>A0AAD4L6M4</accession>
<feature type="domain" description="DRBM" evidence="2">
    <location>
        <begin position="7"/>
        <end position="79"/>
    </location>
</feature>
<proteinExistence type="predicted"/>
<evidence type="ECO:0000259" key="2">
    <source>
        <dbReference type="PROSITE" id="PS50137"/>
    </source>
</evidence>
<keyword evidence="4" id="KW-1185">Reference proteome</keyword>